<dbReference type="GO" id="GO:0009295">
    <property type="term" value="C:nucleoid"/>
    <property type="evidence" value="ECO:0007669"/>
    <property type="project" value="TreeGrafter"/>
</dbReference>
<reference evidence="5" key="1">
    <citation type="journal article" date="2020" name="mSystems">
        <title>Genome- and Community-Level Interaction Insights into Carbon Utilization and Element Cycling Functions of Hydrothermarchaeota in Hydrothermal Sediment.</title>
        <authorList>
            <person name="Zhou Z."/>
            <person name="Liu Y."/>
            <person name="Xu W."/>
            <person name="Pan J."/>
            <person name="Luo Z.H."/>
            <person name="Li M."/>
        </authorList>
    </citation>
    <scope>NUCLEOTIDE SEQUENCE [LARGE SCALE GENOMIC DNA]</scope>
    <source>
        <strain evidence="5">SpSt-1217</strain>
    </source>
</reference>
<gene>
    <name evidence="5" type="ORF">ENN90_14080</name>
</gene>
<dbReference type="CDD" id="cd04496">
    <property type="entry name" value="SSB_OBF"/>
    <property type="match status" value="1"/>
</dbReference>
<comment type="subunit">
    <text evidence="2">Homotetramer.</text>
</comment>
<comment type="caution">
    <text evidence="2">Lacks conserved residue(s) required for the propagation of feature annotation.</text>
</comment>
<dbReference type="NCBIfam" id="TIGR00621">
    <property type="entry name" value="ssb"/>
    <property type="match status" value="1"/>
</dbReference>
<dbReference type="PROSITE" id="PS50935">
    <property type="entry name" value="SSB"/>
    <property type="match status" value="1"/>
</dbReference>
<dbReference type="PIRSF" id="PIRSF002070">
    <property type="entry name" value="SSB"/>
    <property type="match status" value="1"/>
</dbReference>
<protein>
    <recommendedName>
        <fullName evidence="2 3">Single-stranded DNA-binding protein</fullName>
        <shortName evidence="2">SSB</shortName>
    </recommendedName>
</protein>
<organism evidence="5">
    <name type="scientific">Mariniphaga anaerophila</name>
    <dbReference type="NCBI Taxonomy" id="1484053"/>
    <lineage>
        <taxon>Bacteria</taxon>
        <taxon>Pseudomonadati</taxon>
        <taxon>Bacteroidota</taxon>
        <taxon>Bacteroidia</taxon>
        <taxon>Marinilabiliales</taxon>
        <taxon>Prolixibacteraceae</taxon>
        <taxon>Mariniphaga</taxon>
    </lineage>
</organism>
<dbReference type="PANTHER" id="PTHR10302">
    <property type="entry name" value="SINGLE-STRANDED DNA-BINDING PROTEIN"/>
    <property type="match status" value="1"/>
</dbReference>
<feature type="region of interest" description="Disordered" evidence="4">
    <location>
        <begin position="103"/>
        <end position="150"/>
    </location>
</feature>
<evidence type="ECO:0000256" key="2">
    <source>
        <dbReference type="HAMAP-Rule" id="MF_00984"/>
    </source>
</evidence>
<evidence type="ECO:0000313" key="5">
    <source>
        <dbReference type="EMBL" id="HDR52722.1"/>
    </source>
</evidence>
<feature type="compositionally biased region" description="Polar residues" evidence="4">
    <location>
        <begin position="111"/>
        <end position="120"/>
    </location>
</feature>
<dbReference type="InterPro" id="IPR011344">
    <property type="entry name" value="ssDNA-bd"/>
</dbReference>
<feature type="compositionally biased region" description="Acidic residues" evidence="4">
    <location>
        <begin position="137"/>
        <end position="150"/>
    </location>
</feature>
<dbReference type="PANTHER" id="PTHR10302:SF27">
    <property type="entry name" value="SINGLE-STRANDED DNA-BINDING PROTEIN"/>
    <property type="match status" value="1"/>
</dbReference>
<keyword evidence="2" id="KW-0233">DNA recombination</keyword>
<comment type="function">
    <text evidence="2">Plays an important role in DNA replication, recombination and repair. Binds to ssDNA and to an array of partner proteins to recruit them to their sites of action during DNA metabolism.</text>
</comment>
<evidence type="ECO:0000256" key="4">
    <source>
        <dbReference type="SAM" id="MobiDB-lite"/>
    </source>
</evidence>
<keyword evidence="2" id="KW-0227">DNA damage</keyword>
<keyword evidence="2" id="KW-0235">DNA replication</keyword>
<dbReference type="AlphaFoldDB" id="A0A831LJ56"/>
<dbReference type="GO" id="GO:0006281">
    <property type="term" value="P:DNA repair"/>
    <property type="evidence" value="ECO:0007669"/>
    <property type="project" value="UniProtKB-UniRule"/>
</dbReference>
<accession>A0A831LJ56</accession>
<dbReference type="Gene3D" id="2.40.50.140">
    <property type="entry name" value="Nucleic acid-binding proteins"/>
    <property type="match status" value="1"/>
</dbReference>
<dbReference type="Pfam" id="PF00436">
    <property type="entry name" value="SSB"/>
    <property type="match status" value="1"/>
</dbReference>
<dbReference type="SUPFAM" id="SSF50249">
    <property type="entry name" value="Nucleic acid-binding proteins"/>
    <property type="match status" value="1"/>
</dbReference>
<evidence type="ECO:0000256" key="1">
    <source>
        <dbReference type="ARBA" id="ARBA00023125"/>
    </source>
</evidence>
<sequence>MAINKVILVGNVGKDPEIRHLDSGVAVANFPLATSESYIAKNGDKVETTEWHNIVVWRGLADVAEKYVTKGRQLYIEGKIRTRSWDDKDGNKRYTTEIVADVMQLLGPRPDNQQSDNNSRYGDKQADSGGYSSASEPDVEEPGGDDDLPF</sequence>
<dbReference type="InterPro" id="IPR012340">
    <property type="entry name" value="NA-bd_OB-fold"/>
</dbReference>
<evidence type="ECO:0000256" key="3">
    <source>
        <dbReference type="PIRNR" id="PIRNR002070"/>
    </source>
</evidence>
<comment type="caution">
    <text evidence="5">The sequence shown here is derived from an EMBL/GenBank/DDBJ whole genome shotgun (WGS) entry which is preliminary data.</text>
</comment>
<dbReference type="GO" id="GO:0003697">
    <property type="term" value="F:single-stranded DNA binding"/>
    <property type="evidence" value="ECO:0007669"/>
    <property type="project" value="UniProtKB-UniRule"/>
</dbReference>
<dbReference type="InterPro" id="IPR000424">
    <property type="entry name" value="Primosome_PriB/ssb"/>
</dbReference>
<dbReference type="HAMAP" id="MF_00984">
    <property type="entry name" value="SSB"/>
    <property type="match status" value="1"/>
</dbReference>
<dbReference type="Proteomes" id="UP000886047">
    <property type="component" value="Unassembled WGS sequence"/>
</dbReference>
<proteinExistence type="inferred from homology"/>
<feature type="short sequence motif" description="Important for interaction with partner proteins" evidence="2">
    <location>
        <begin position="145"/>
        <end position="150"/>
    </location>
</feature>
<keyword evidence="1 2" id="KW-0238">DNA-binding</keyword>
<keyword evidence="2" id="KW-0234">DNA repair</keyword>
<dbReference type="GO" id="GO:0006260">
    <property type="term" value="P:DNA replication"/>
    <property type="evidence" value="ECO:0007669"/>
    <property type="project" value="UniProtKB-UniRule"/>
</dbReference>
<dbReference type="GO" id="GO:0006310">
    <property type="term" value="P:DNA recombination"/>
    <property type="evidence" value="ECO:0007669"/>
    <property type="project" value="UniProtKB-UniRule"/>
</dbReference>
<dbReference type="EMBL" id="DSDK01000790">
    <property type="protein sequence ID" value="HDR52722.1"/>
    <property type="molecule type" value="Genomic_DNA"/>
</dbReference>
<name>A0A831LJ56_9BACT</name>